<dbReference type="GO" id="GO:0005886">
    <property type="term" value="C:plasma membrane"/>
    <property type="evidence" value="ECO:0007669"/>
    <property type="project" value="UniProtKB-SubCell"/>
</dbReference>
<proteinExistence type="inferred from homology"/>
<evidence type="ECO:0000256" key="6">
    <source>
        <dbReference type="ARBA" id="ARBA00022989"/>
    </source>
</evidence>
<comment type="similarity">
    <text evidence="2">Belongs to the AzlC family.</text>
</comment>
<evidence type="ECO:0000256" key="3">
    <source>
        <dbReference type="ARBA" id="ARBA00022448"/>
    </source>
</evidence>
<comment type="caution">
    <text evidence="9">The sequence shown here is derived from an EMBL/GenBank/DDBJ whole genome shotgun (WGS) entry which is preliminary data.</text>
</comment>
<keyword evidence="7 8" id="KW-0472">Membrane</keyword>
<dbReference type="STRING" id="1111735.GCA_000428045_00599"/>
<dbReference type="PANTHER" id="PTHR34979">
    <property type="entry name" value="INNER MEMBRANE PROTEIN YGAZ"/>
    <property type="match status" value="1"/>
</dbReference>
<evidence type="ECO:0000256" key="5">
    <source>
        <dbReference type="ARBA" id="ARBA00022692"/>
    </source>
</evidence>
<name>A0A2N6CYV1_9GAMM</name>
<keyword evidence="5 8" id="KW-0812">Transmembrane</keyword>
<evidence type="ECO:0000313" key="10">
    <source>
        <dbReference type="Proteomes" id="UP000235015"/>
    </source>
</evidence>
<dbReference type="PANTHER" id="PTHR34979:SF1">
    <property type="entry name" value="INNER MEMBRANE PROTEIN YGAZ"/>
    <property type="match status" value="1"/>
</dbReference>
<feature type="transmembrane region" description="Helical" evidence="8">
    <location>
        <begin position="204"/>
        <end position="220"/>
    </location>
</feature>
<reference evidence="9 10" key="1">
    <citation type="submission" date="2017-11" db="EMBL/GenBank/DDBJ databases">
        <title>Genome-resolved metagenomics identifies genetic mobility, metabolic interactions, and unexpected diversity in perchlorate-reducing communities.</title>
        <authorList>
            <person name="Barnum T.P."/>
            <person name="Figueroa I.A."/>
            <person name="Carlstrom C.I."/>
            <person name="Lucas L.N."/>
            <person name="Engelbrektson A.L."/>
            <person name="Coates J.D."/>
        </authorList>
    </citation>
    <scope>NUCLEOTIDE SEQUENCE [LARGE SCALE GENOMIC DNA]</scope>
    <source>
        <strain evidence="9">BM301</strain>
    </source>
</reference>
<evidence type="ECO:0000256" key="8">
    <source>
        <dbReference type="SAM" id="Phobius"/>
    </source>
</evidence>
<dbReference type="Pfam" id="PF03591">
    <property type="entry name" value="AzlC"/>
    <property type="match status" value="1"/>
</dbReference>
<gene>
    <name evidence="9" type="ORF">C0630_04885</name>
</gene>
<feature type="transmembrane region" description="Helical" evidence="8">
    <location>
        <begin position="6"/>
        <end position="29"/>
    </location>
</feature>
<feature type="transmembrane region" description="Helical" evidence="8">
    <location>
        <begin position="181"/>
        <end position="198"/>
    </location>
</feature>
<dbReference type="GO" id="GO:1903785">
    <property type="term" value="P:L-valine transmembrane transport"/>
    <property type="evidence" value="ECO:0007669"/>
    <property type="project" value="TreeGrafter"/>
</dbReference>
<evidence type="ECO:0000256" key="1">
    <source>
        <dbReference type="ARBA" id="ARBA00004651"/>
    </source>
</evidence>
<evidence type="ECO:0000256" key="4">
    <source>
        <dbReference type="ARBA" id="ARBA00022475"/>
    </source>
</evidence>
<protein>
    <submittedName>
        <fullName evidence="9">Branched-chain amino acid transporter AzlC</fullName>
    </submittedName>
</protein>
<dbReference type="EMBL" id="PKUN01000004">
    <property type="protein sequence ID" value="PLX62551.1"/>
    <property type="molecule type" value="Genomic_DNA"/>
</dbReference>
<keyword evidence="3" id="KW-0813">Transport</keyword>
<keyword evidence="4" id="KW-1003">Cell membrane</keyword>
<evidence type="ECO:0000256" key="7">
    <source>
        <dbReference type="ARBA" id="ARBA00023136"/>
    </source>
</evidence>
<dbReference type="InterPro" id="IPR011606">
    <property type="entry name" value="Brnchd-chn_aa_trnsp_permease"/>
</dbReference>
<dbReference type="RefSeq" id="WP_273438098.1">
    <property type="nucleotide sequence ID" value="NZ_CBDUFW010000052.1"/>
</dbReference>
<evidence type="ECO:0000313" key="9">
    <source>
        <dbReference type="EMBL" id="PLX62551.1"/>
    </source>
</evidence>
<accession>A0A2N6CYV1</accession>
<dbReference type="Proteomes" id="UP000235015">
    <property type="component" value="Unassembled WGS sequence"/>
</dbReference>
<comment type="subcellular location">
    <subcellularLocation>
        <location evidence="1">Cell membrane</location>
        <topology evidence="1">Multi-pass membrane protein</topology>
    </subcellularLocation>
</comment>
<keyword evidence="6 8" id="KW-1133">Transmembrane helix</keyword>
<evidence type="ECO:0000256" key="2">
    <source>
        <dbReference type="ARBA" id="ARBA00010735"/>
    </source>
</evidence>
<sequence>MSTVGAAFRASVPVMFGYVPLGMAFGILFQNLGYAWYYAPLMGLTVYAGAAQFMAVGLLAAQASLFEVALSTFILNSRHMFFGVSLLSRYRARGLKKLYLIFGLTDETYSLITSTHPPAGHDEQNYYLALTALNQGYWVTGCALGALFGASVQFDTSGMDFALTALFMVLMLEQWKKLREPYPFAVALLCGLMALWLFREQMLLVSIGLSISLLLLRTRIGQVAS</sequence>
<feature type="transmembrane region" description="Helical" evidence="8">
    <location>
        <begin position="41"/>
        <end position="62"/>
    </location>
</feature>
<feature type="transmembrane region" description="Helical" evidence="8">
    <location>
        <begin position="68"/>
        <end position="87"/>
    </location>
</feature>
<dbReference type="AlphaFoldDB" id="A0A2N6CYV1"/>
<organism evidence="9 10">
    <name type="scientific">Sedimenticola selenatireducens</name>
    <dbReference type="NCBI Taxonomy" id="191960"/>
    <lineage>
        <taxon>Bacteria</taxon>
        <taxon>Pseudomonadati</taxon>
        <taxon>Pseudomonadota</taxon>
        <taxon>Gammaproteobacteria</taxon>
        <taxon>Chromatiales</taxon>
        <taxon>Sedimenticolaceae</taxon>
        <taxon>Sedimenticola</taxon>
    </lineage>
</organism>